<organism evidence="1">
    <name type="scientific">Ophidiomyces ophidiicola</name>
    <dbReference type="NCBI Taxonomy" id="1387563"/>
    <lineage>
        <taxon>Eukaryota</taxon>
        <taxon>Fungi</taxon>
        <taxon>Dikarya</taxon>
        <taxon>Ascomycota</taxon>
        <taxon>Pezizomycotina</taxon>
        <taxon>Eurotiomycetes</taxon>
        <taxon>Eurotiomycetidae</taxon>
        <taxon>Onygenales</taxon>
        <taxon>Onygenaceae</taxon>
        <taxon>Ophidiomyces</taxon>
    </lineage>
</organism>
<protein>
    <submittedName>
        <fullName evidence="1">Uncharacterized protein</fullName>
    </submittedName>
</protein>
<evidence type="ECO:0000313" key="1">
    <source>
        <dbReference type="EMBL" id="KAI2381826.1"/>
    </source>
</evidence>
<reference evidence="1" key="1">
    <citation type="journal article" date="2022" name="bioRxiv">
        <title>Population genetic analysis of Ophidiomyces ophidiicola, the causative agent of snake fungal disease, indicates recent introductions to the USA.</title>
        <authorList>
            <person name="Ladner J.T."/>
            <person name="Palmer J.M."/>
            <person name="Ettinger C.L."/>
            <person name="Stajich J.E."/>
            <person name="Farrell T.M."/>
            <person name="Glorioso B.M."/>
            <person name="Lawson B."/>
            <person name="Price S.J."/>
            <person name="Stengle A.G."/>
            <person name="Grear D.A."/>
            <person name="Lorch J.M."/>
        </authorList>
    </citation>
    <scope>NUCLEOTIDE SEQUENCE</scope>
    <source>
        <strain evidence="1">NWHC 24266-5</strain>
    </source>
</reference>
<name>A0ACB8UN80_9EURO</name>
<comment type="caution">
    <text evidence="1">The sequence shown here is derived from an EMBL/GenBank/DDBJ whole genome shotgun (WGS) entry which is preliminary data.</text>
</comment>
<gene>
    <name evidence="1" type="ORF">LOY88_006557</name>
</gene>
<sequence>MAISLADTSGPFLDRLLPMPDTKKPASGKLNFLHRLSLRKWLARESFRHLNSSFSKPVASRPLPLSLPATPVPPPITPPRPLTRSSYDNGDFDSDRADKHDLSPPQRRSASTVDLSLPRETPLDPNTPKNEEILASDENTQTAARPASPGEHNRPTSPHKGDSAPDPPEPQPSTPNEQPEDGALQDNPTNNEKEEPVAPPNEISDSIARHGEEFEKVIILELDRKWILNLSMRFRDPTDSEKFFVTYAESPSFWRKVTVTCNYENIEQECLERDLKGLRFQRDKNLRIYEALRESMDEIQFFDTVTNLKLETEQGRLHVHVSEDVNEIITYPSVSTVAHLNPPFIPESLLTFHSHLSGFVYHVKLNGEDYVKKEITGPDTVEEFLYEVNALHALIESDCVIKFKGILVDDSVTLVKGLLLEYASLGSLADIFFDYKGAVTWGRRERWARQIIRGLADIHEAGFVQGDFTVSNVVVDKHDDAKIIDINRRGCPIGWEPPEFTKKIESKQKISMYIGVKSDLFQLGMTLWAMAMEDDEPGLQPRPLIIPADADVPGYFRNVVQICLHPSPQRRLSAKELLVLFPPDHLAEKLLEYSKQDSGNFTATQRYDFVDPDFRYNSHQQDFEAQRADSIYIDSLPNSNLSMDRDTQSHVARPSLSSLHPISHDSDTRDIEIESDFYQSDFLPSSPDDPYCLDDISPSAALPGVHPFLEQLTQYGLGLANPGDSIQYQPPLSTTSYSVNPNIPVDPLEPEDHRGYPGRALHNVEDIPEALACIGDHMFLPSAVPYISNTGLALETDILSRNFNDEETSNAEDYSGHSSGERSHEAAQQALREPDPNDLIQSRLPINPAFVECSTSVPINRSSSATRLASSSGDESRLPTAQTHAPLTVNDFSESSQAALSIAERHFEPIPPGYDSLLPSQLEFNTPSLSTLRSLAINQQPDNSSSLCINLESELSSPSVLSSDDLFTSNLPINPAYSP</sequence>
<proteinExistence type="predicted"/>
<dbReference type="EMBL" id="JALBCA010000168">
    <property type="protein sequence ID" value="KAI2381826.1"/>
    <property type="molecule type" value="Genomic_DNA"/>
</dbReference>
<accession>A0ACB8UN80</accession>